<feature type="compositionally biased region" description="Acidic residues" evidence="4">
    <location>
        <begin position="13"/>
        <end position="24"/>
    </location>
</feature>
<dbReference type="Gene3D" id="1.10.510.10">
    <property type="entry name" value="Transferase(Phosphotransferase) domain 1"/>
    <property type="match status" value="1"/>
</dbReference>
<evidence type="ECO:0000256" key="4">
    <source>
        <dbReference type="SAM" id="MobiDB-lite"/>
    </source>
</evidence>
<dbReference type="InterPro" id="IPR011009">
    <property type="entry name" value="Kinase-like_dom_sf"/>
</dbReference>
<feature type="compositionally biased region" description="Low complexity" evidence="4">
    <location>
        <begin position="25"/>
        <end position="34"/>
    </location>
</feature>
<accession>A0AAD7B156</accession>
<dbReference type="InterPro" id="IPR000719">
    <property type="entry name" value="Prot_kinase_dom"/>
</dbReference>
<evidence type="ECO:0000313" key="6">
    <source>
        <dbReference type="EMBL" id="KAJ7607400.1"/>
    </source>
</evidence>
<dbReference type="PANTHER" id="PTHR45832">
    <property type="entry name" value="SERINE/THREONINE-PROTEIN KINASE SAMKA-RELATED-RELATED"/>
    <property type="match status" value="1"/>
</dbReference>
<dbReference type="EMBL" id="JARKIF010000050">
    <property type="protein sequence ID" value="KAJ7607400.1"/>
    <property type="molecule type" value="Genomic_DNA"/>
</dbReference>
<evidence type="ECO:0000256" key="1">
    <source>
        <dbReference type="ARBA" id="ARBA00008874"/>
    </source>
</evidence>
<reference evidence="6" key="1">
    <citation type="submission" date="2023-03" db="EMBL/GenBank/DDBJ databases">
        <title>Massive genome expansion in bonnet fungi (Mycena s.s.) driven by repeated elements and novel gene families across ecological guilds.</title>
        <authorList>
            <consortium name="Lawrence Berkeley National Laboratory"/>
            <person name="Harder C.B."/>
            <person name="Miyauchi S."/>
            <person name="Viragh M."/>
            <person name="Kuo A."/>
            <person name="Thoen E."/>
            <person name="Andreopoulos B."/>
            <person name="Lu D."/>
            <person name="Skrede I."/>
            <person name="Drula E."/>
            <person name="Henrissat B."/>
            <person name="Morin E."/>
            <person name="Kohler A."/>
            <person name="Barry K."/>
            <person name="LaButti K."/>
            <person name="Morin E."/>
            <person name="Salamov A."/>
            <person name="Lipzen A."/>
            <person name="Mereny Z."/>
            <person name="Hegedus B."/>
            <person name="Baldrian P."/>
            <person name="Stursova M."/>
            <person name="Weitz H."/>
            <person name="Taylor A."/>
            <person name="Grigoriev I.V."/>
            <person name="Nagy L.G."/>
            <person name="Martin F."/>
            <person name="Kauserud H."/>
        </authorList>
    </citation>
    <scope>NUCLEOTIDE SEQUENCE</scope>
    <source>
        <strain evidence="6">9284</strain>
    </source>
</reference>
<dbReference type="GO" id="GO:0004713">
    <property type="term" value="F:protein tyrosine kinase activity"/>
    <property type="evidence" value="ECO:0007669"/>
    <property type="project" value="InterPro"/>
</dbReference>
<dbReference type="PANTHER" id="PTHR45832:SF22">
    <property type="entry name" value="SERINE_THREONINE-PROTEIN KINASE SAMKA-RELATED"/>
    <property type="match status" value="1"/>
</dbReference>
<comment type="similarity">
    <text evidence="1">Belongs to the protein kinase superfamily. STE Ser/Thr protein kinase family. STE20 subfamily.</text>
</comment>
<dbReference type="GO" id="GO:0005524">
    <property type="term" value="F:ATP binding"/>
    <property type="evidence" value="ECO:0007669"/>
    <property type="project" value="UniProtKB-KW"/>
</dbReference>
<evidence type="ECO:0000313" key="7">
    <source>
        <dbReference type="Proteomes" id="UP001221142"/>
    </source>
</evidence>
<dbReference type="AlphaFoldDB" id="A0AAD7B156"/>
<dbReference type="InterPro" id="IPR020635">
    <property type="entry name" value="Tyr_kinase_cat_dom"/>
</dbReference>
<proteinExistence type="inferred from homology"/>
<gene>
    <name evidence="6" type="ORF">FB45DRAFT_764256</name>
</gene>
<evidence type="ECO:0000256" key="3">
    <source>
        <dbReference type="ARBA" id="ARBA00022840"/>
    </source>
</evidence>
<keyword evidence="7" id="KW-1185">Reference proteome</keyword>
<evidence type="ECO:0000256" key="2">
    <source>
        <dbReference type="ARBA" id="ARBA00022741"/>
    </source>
</evidence>
<dbReference type="Pfam" id="PF00069">
    <property type="entry name" value="Pkinase"/>
    <property type="match status" value="1"/>
</dbReference>
<keyword evidence="3" id="KW-0067">ATP-binding</keyword>
<comment type="caution">
    <text evidence="6">The sequence shown here is derived from an EMBL/GenBank/DDBJ whole genome shotgun (WGS) entry which is preliminary data.</text>
</comment>
<protein>
    <submittedName>
        <fullName evidence="6">Kinase-like domain-containing protein</fullName>
    </submittedName>
</protein>
<name>A0AAD7B156_9AGAR</name>
<keyword evidence="2" id="KW-0547">Nucleotide-binding</keyword>
<dbReference type="InterPro" id="IPR051931">
    <property type="entry name" value="PAK3-like"/>
</dbReference>
<keyword evidence="6" id="KW-0418">Kinase</keyword>
<dbReference type="PROSITE" id="PS50011">
    <property type="entry name" value="PROTEIN_KINASE_DOM"/>
    <property type="match status" value="1"/>
</dbReference>
<organism evidence="6 7">
    <name type="scientific">Roridomyces roridus</name>
    <dbReference type="NCBI Taxonomy" id="1738132"/>
    <lineage>
        <taxon>Eukaryota</taxon>
        <taxon>Fungi</taxon>
        <taxon>Dikarya</taxon>
        <taxon>Basidiomycota</taxon>
        <taxon>Agaricomycotina</taxon>
        <taxon>Agaricomycetes</taxon>
        <taxon>Agaricomycetidae</taxon>
        <taxon>Agaricales</taxon>
        <taxon>Marasmiineae</taxon>
        <taxon>Mycenaceae</taxon>
        <taxon>Roridomyces</taxon>
    </lineage>
</organism>
<feature type="region of interest" description="Disordered" evidence="4">
    <location>
        <begin position="1"/>
        <end position="40"/>
    </location>
</feature>
<dbReference type="SMART" id="SM00219">
    <property type="entry name" value="TyrKc"/>
    <property type="match status" value="1"/>
</dbReference>
<dbReference type="SUPFAM" id="SSF56112">
    <property type="entry name" value="Protein kinase-like (PK-like)"/>
    <property type="match status" value="1"/>
</dbReference>
<evidence type="ECO:0000259" key="5">
    <source>
        <dbReference type="PROSITE" id="PS50011"/>
    </source>
</evidence>
<sequence length="382" mass="41608">MMVSATDTFGGPAEEEEEEDEEEGYAYGYGFEPPNEGDGATPITPARRYVGWVAAAVAPLEDFIDEPTDPRDFYCDLQEIAEGESGSVYAAAISPGAAISKLKLPPLIKARDAEDVAAGRQVMVAIKSVSLDPAGTPKLVDVQRECSLLRGLWCEQVLGLDALYVDLVDDALWIRMELMERSLADVVGLVDAGLRIQEPRVLARFASDMLQALDYLQKHGIAHRDLRSDNLLLNSQGVLKLTDFSNAVLVTPEAPLATEPAGVLFWQAPEVRSGSYDPLKIDVWSVGATIWELAEANPPFADTQEPANRWPPVSEPALYPPSFHDFLRLCSEPPMSRPKPAALLGTSFLQKACGRPVIVQLLSRCMAIEQPLQTGEIPPTPL</sequence>
<keyword evidence="6" id="KW-0808">Transferase</keyword>
<dbReference type="Proteomes" id="UP001221142">
    <property type="component" value="Unassembled WGS sequence"/>
</dbReference>
<feature type="domain" description="Protein kinase" evidence="5">
    <location>
        <begin position="74"/>
        <end position="349"/>
    </location>
</feature>